<dbReference type="CDD" id="cd14825">
    <property type="entry name" value="TRAPPC2_sedlin"/>
    <property type="match status" value="1"/>
</dbReference>
<dbReference type="GO" id="GO:0005737">
    <property type="term" value="C:cytoplasm"/>
    <property type="evidence" value="ECO:0007669"/>
    <property type="project" value="GOC"/>
</dbReference>
<dbReference type="AlphaFoldDB" id="A0AAD2CAQ4"/>
<name>A0AAD2CAQ4_9STRA</name>
<gene>
    <name evidence="1" type="ORF">CYCCA115_LOCUS532</name>
</gene>
<dbReference type="GO" id="GO:0006888">
    <property type="term" value="P:endoplasmic reticulum to Golgi vesicle-mediated transport"/>
    <property type="evidence" value="ECO:0007669"/>
    <property type="project" value="InterPro"/>
</dbReference>
<dbReference type="InterPro" id="IPR011012">
    <property type="entry name" value="Longin-like_dom_sf"/>
</dbReference>
<evidence type="ECO:0008006" key="3">
    <source>
        <dbReference type="Google" id="ProtNLM"/>
    </source>
</evidence>
<dbReference type="Gene3D" id="3.30.450.70">
    <property type="match status" value="1"/>
</dbReference>
<dbReference type="InterPro" id="IPR006722">
    <property type="entry name" value="Sedlin"/>
</dbReference>
<organism evidence="1 2">
    <name type="scientific">Cylindrotheca closterium</name>
    <dbReference type="NCBI Taxonomy" id="2856"/>
    <lineage>
        <taxon>Eukaryota</taxon>
        <taxon>Sar</taxon>
        <taxon>Stramenopiles</taxon>
        <taxon>Ochrophyta</taxon>
        <taxon>Bacillariophyta</taxon>
        <taxon>Bacillariophyceae</taxon>
        <taxon>Bacillariophycidae</taxon>
        <taxon>Bacillariales</taxon>
        <taxon>Bacillariaceae</taxon>
        <taxon>Cylindrotheca</taxon>
    </lineage>
</organism>
<sequence length="140" mass="16147">MSGNQVILFLIVGTNEPLYEAEIHKRGGTGNSDAVARQNYFVVHSALDLVEQAAWRTQNMYLKVVDKVNHQHVSTFLTAGNIKFILLHAGKSEDTIRSFFNEVYELYVKLSMNPFYHHDTPITSREFDRRTRALARRYLS</sequence>
<accession>A0AAD2CAQ4</accession>
<evidence type="ECO:0000313" key="1">
    <source>
        <dbReference type="EMBL" id="CAJ1909079.1"/>
    </source>
</evidence>
<proteinExistence type="predicted"/>
<keyword evidence="2" id="KW-1185">Reference proteome</keyword>
<dbReference type="SUPFAM" id="SSF64356">
    <property type="entry name" value="SNARE-like"/>
    <property type="match status" value="1"/>
</dbReference>
<dbReference type="Proteomes" id="UP001295423">
    <property type="component" value="Unassembled WGS sequence"/>
</dbReference>
<protein>
    <recommendedName>
        <fullName evidence="3">Trafficking protein particle complex subunit</fullName>
    </recommendedName>
</protein>
<reference evidence="1" key="1">
    <citation type="submission" date="2023-08" db="EMBL/GenBank/DDBJ databases">
        <authorList>
            <person name="Audoor S."/>
            <person name="Bilcke G."/>
        </authorList>
    </citation>
    <scope>NUCLEOTIDE SEQUENCE</scope>
</reference>
<dbReference type="Pfam" id="PF04628">
    <property type="entry name" value="Sedlin_N"/>
    <property type="match status" value="1"/>
</dbReference>
<evidence type="ECO:0000313" key="2">
    <source>
        <dbReference type="Proteomes" id="UP001295423"/>
    </source>
</evidence>
<dbReference type="EMBL" id="CAKOGP040000001">
    <property type="protein sequence ID" value="CAJ1909079.1"/>
    <property type="molecule type" value="Genomic_DNA"/>
</dbReference>
<dbReference type="PANTHER" id="PTHR12403">
    <property type="entry name" value="TRAFFICKING PROTEIN PARTICLE COMPLEX SUBUNIT 2"/>
    <property type="match status" value="1"/>
</dbReference>
<comment type="caution">
    <text evidence="1">The sequence shown here is derived from an EMBL/GenBank/DDBJ whole genome shotgun (WGS) entry which is preliminary data.</text>
</comment>